<dbReference type="EMBL" id="JBHTLD010000321">
    <property type="protein sequence ID" value="MFD1188620.1"/>
    <property type="molecule type" value="Genomic_DNA"/>
</dbReference>
<reference evidence="2" key="1">
    <citation type="journal article" date="2019" name="Int. J. Syst. Evol. Microbiol.">
        <title>The Global Catalogue of Microorganisms (GCM) 10K type strain sequencing project: providing services to taxonomists for standard genome sequencing and annotation.</title>
        <authorList>
            <consortium name="The Broad Institute Genomics Platform"/>
            <consortium name="The Broad Institute Genome Sequencing Center for Infectious Disease"/>
            <person name="Wu L."/>
            <person name="Ma J."/>
        </authorList>
    </citation>
    <scope>NUCLEOTIDE SEQUENCE [LARGE SCALE GENOMIC DNA]</scope>
    <source>
        <strain evidence="2">JCM 31319</strain>
    </source>
</reference>
<evidence type="ECO:0000313" key="1">
    <source>
        <dbReference type="EMBL" id="MFD1188620.1"/>
    </source>
</evidence>
<sequence>KKYILIVLLLVFGSASYAQRLSLNEDELDLVVLSMNLDGPAMASLEMKQELNLTDAQFAQVQKLNAERFAQLENAEASNLNSYGAKNKKFRTINLQNDRGLETVLTEQQLKQYRELEGRFNMQFLSEHEAD</sequence>
<organism evidence="1 2">
    <name type="scientific">Pontibacter rugosus</name>
    <dbReference type="NCBI Taxonomy" id="1745966"/>
    <lineage>
        <taxon>Bacteria</taxon>
        <taxon>Pseudomonadati</taxon>
        <taxon>Bacteroidota</taxon>
        <taxon>Cytophagia</taxon>
        <taxon>Cytophagales</taxon>
        <taxon>Hymenobacteraceae</taxon>
        <taxon>Pontibacter</taxon>
    </lineage>
</organism>
<accession>A0ABW3SWC4</accession>
<keyword evidence="2" id="KW-1185">Reference proteome</keyword>
<protein>
    <submittedName>
        <fullName evidence="1">Uncharacterized protein</fullName>
    </submittedName>
</protein>
<feature type="non-terminal residue" evidence="1">
    <location>
        <position position="1"/>
    </location>
</feature>
<evidence type="ECO:0000313" key="2">
    <source>
        <dbReference type="Proteomes" id="UP001597094"/>
    </source>
</evidence>
<dbReference type="RefSeq" id="WP_377532547.1">
    <property type="nucleotide sequence ID" value="NZ_JBHTLD010000321.1"/>
</dbReference>
<gene>
    <name evidence="1" type="ORF">ACFQ2O_20605</name>
</gene>
<dbReference type="Proteomes" id="UP001597094">
    <property type="component" value="Unassembled WGS sequence"/>
</dbReference>
<proteinExistence type="predicted"/>
<name>A0ABW3SWC4_9BACT</name>
<comment type="caution">
    <text evidence="1">The sequence shown here is derived from an EMBL/GenBank/DDBJ whole genome shotgun (WGS) entry which is preliminary data.</text>
</comment>